<gene>
    <name evidence="2" type="ORF">GCM10009096_00470</name>
</gene>
<accession>A0ABP3JV81</accession>
<dbReference type="EMBL" id="BAAAEM010000002">
    <property type="protein sequence ID" value="GAA0463904.1"/>
    <property type="molecule type" value="Genomic_DNA"/>
</dbReference>
<keyword evidence="1" id="KW-0812">Transmembrane</keyword>
<evidence type="ECO:0000313" key="2">
    <source>
        <dbReference type="EMBL" id="GAA0463904.1"/>
    </source>
</evidence>
<keyword evidence="1" id="KW-0472">Membrane</keyword>
<proteinExistence type="predicted"/>
<keyword evidence="3" id="KW-1185">Reference proteome</keyword>
<protein>
    <recommendedName>
        <fullName evidence="4">General secretion pathway protein GspK</fullName>
    </recommendedName>
</protein>
<dbReference type="Proteomes" id="UP001500713">
    <property type="component" value="Unassembled WGS sequence"/>
</dbReference>
<comment type="caution">
    <text evidence="2">The sequence shown here is derived from an EMBL/GenBank/DDBJ whole genome shotgun (WGS) entry which is preliminary data.</text>
</comment>
<evidence type="ECO:0000313" key="3">
    <source>
        <dbReference type="Proteomes" id="UP001500713"/>
    </source>
</evidence>
<evidence type="ECO:0000256" key="1">
    <source>
        <dbReference type="SAM" id="Phobius"/>
    </source>
</evidence>
<sequence>MLLNNLSSPYGPAKPAKPAERGYILITAVWMLLLGASIVAVIMIHNLRASEELSFEREQAHIRYAQESAIETVVADILFNGPRSQLARLPAETNYTINGVAMQIRVSSESGKIDVNQADPILIERALRGFGIPGSQRQAFLAIIAGERSASRLFQSPADVAAAMQQAGLAAGSSFCPDKYFTTFSGLGQPVAGQMRSELAKALGQPSLPTEARARPGTALRISVATDGASPRTAVIRTSGLIGQAYSVLDWSDQVGCEQ</sequence>
<organism evidence="2 3">
    <name type="scientific">Parasphingorhabdus litoris</name>
    <dbReference type="NCBI Taxonomy" id="394733"/>
    <lineage>
        <taxon>Bacteria</taxon>
        <taxon>Pseudomonadati</taxon>
        <taxon>Pseudomonadota</taxon>
        <taxon>Alphaproteobacteria</taxon>
        <taxon>Sphingomonadales</taxon>
        <taxon>Sphingomonadaceae</taxon>
        <taxon>Parasphingorhabdus</taxon>
    </lineage>
</organism>
<feature type="transmembrane region" description="Helical" evidence="1">
    <location>
        <begin position="22"/>
        <end position="44"/>
    </location>
</feature>
<name>A0ABP3JV81_9SPHN</name>
<keyword evidence="1" id="KW-1133">Transmembrane helix</keyword>
<evidence type="ECO:0008006" key="4">
    <source>
        <dbReference type="Google" id="ProtNLM"/>
    </source>
</evidence>
<reference evidence="3" key="1">
    <citation type="journal article" date="2019" name="Int. J. Syst. Evol. Microbiol.">
        <title>The Global Catalogue of Microorganisms (GCM) 10K type strain sequencing project: providing services to taxonomists for standard genome sequencing and annotation.</title>
        <authorList>
            <consortium name="The Broad Institute Genomics Platform"/>
            <consortium name="The Broad Institute Genome Sequencing Center for Infectious Disease"/>
            <person name="Wu L."/>
            <person name="Ma J."/>
        </authorList>
    </citation>
    <scope>NUCLEOTIDE SEQUENCE [LARGE SCALE GENOMIC DNA]</scope>
    <source>
        <strain evidence="3">JCM 14162</strain>
    </source>
</reference>